<dbReference type="PROSITE" id="PS51257">
    <property type="entry name" value="PROKAR_LIPOPROTEIN"/>
    <property type="match status" value="1"/>
</dbReference>
<dbReference type="OrthoDB" id="238714at2"/>
<dbReference type="GO" id="GO:0008081">
    <property type="term" value="F:phosphoric diester hydrolase activity"/>
    <property type="evidence" value="ECO:0007669"/>
    <property type="project" value="InterPro"/>
</dbReference>
<evidence type="ECO:0000313" key="3">
    <source>
        <dbReference type="EMBL" id="RCS49178.1"/>
    </source>
</evidence>
<feature type="chain" id="PRO_5016760102" evidence="1">
    <location>
        <begin position="25"/>
        <end position="277"/>
    </location>
</feature>
<gene>
    <name evidence="3" type="ORF">DTL42_11590</name>
</gene>
<organism evidence="3 4">
    <name type="scientific">Bremerella cremea</name>
    <dbReference type="NCBI Taxonomy" id="1031537"/>
    <lineage>
        <taxon>Bacteria</taxon>
        <taxon>Pseudomonadati</taxon>
        <taxon>Planctomycetota</taxon>
        <taxon>Planctomycetia</taxon>
        <taxon>Pirellulales</taxon>
        <taxon>Pirellulaceae</taxon>
        <taxon>Bremerella</taxon>
    </lineage>
</organism>
<protein>
    <submittedName>
        <fullName evidence="3">Glycerophosphodiester phosphodiesterase</fullName>
    </submittedName>
</protein>
<comment type="caution">
    <text evidence="3">The sequence shown here is derived from an EMBL/GenBank/DDBJ whole genome shotgun (WGS) entry which is preliminary data.</text>
</comment>
<dbReference type="RefSeq" id="WP_114368895.1">
    <property type="nucleotide sequence ID" value="NZ_QPEX01000024.1"/>
</dbReference>
<dbReference type="Gene3D" id="3.20.20.190">
    <property type="entry name" value="Phosphatidylinositol (PI) phosphodiesterase"/>
    <property type="match status" value="1"/>
</dbReference>
<dbReference type="CDD" id="cd08582">
    <property type="entry name" value="GDPD_like_2"/>
    <property type="match status" value="1"/>
</dbReference>
<sequence>MRIWLGLSLVAFAAFGCFPSTGQAQMIVAHRGASFVAPENTLASFQEAWQQDADVVEGDFYLTKDGAIVCIHDKNTERTSGGTAKLKIEDSTLEELRAIDVGTWKAPKYAGQKIPTLEEVLATIPENGKIFIEIKSGPEIVEPLQAALKKANLKDEQVIFICFNEEVVSQCREKMPQHKASWLTSYKQNKLSGKWSPSLESVVKTLKKTGATGLGTQANDTVVTPEFVKAIRDAGIECHVWTVNDPQQAQRYAELGFDSITTDKPAEIRAAVTSENK</sequence>
<accession>A0A368KQM1</accession>
<dbReference type="Pfam" id="PF03009">
    <property type="entry name" value="GDPD"/>
    <property type="match status" value="1"/>
</dbReference>
<dbReference type="InterPro" id="IPR017946">
    <property type="entry name" value="PLC-like_Pdiesterase_TIM-brl"/>
</dbReference>
<keyword evidence="1" id="KW-0732">Signal</keyword>
<dbReference type="InterPro" id="IPR030395">
    <property type="entry name" value="GP_PDE_dom"/>
</dbReference>
<dbReference type="PROSITE" id="PS51704">
    <property type="entry name" value="GP_PDE"/>
    <property type="match status" value="1"/>
</dbReference>
<evidence type="ECO:0000313" key="4">
    <source>
        <dbReference type="Proteomes" id="UP000253562"/>
    </source>
</evidence>
<evidence type="ECO:0000259" key="2">
    <source>
        <dbReference type="PROSITE" id="PS51704"/>
    </source>
</evidence>
<dbReference type="Proteomes" id="UP000253562">
    <property type="component" value="Unassembled WGS sequence"/>
</dbReference>
<dbReference type="PANTHER" id="PTHR46211:SF1">
    <property type="entry name" value="GLYCEROPHOSPHODIESTER PHOSPHODIESTERASE, CYTOPLASMIC"/>
    <property type="match status" value="1"/>
</dbReference>
<proteinExistence type="predicted"/>
<evidence type="ECO:0000256" key="1">
    <source>
        <dbReference type="SAM" id="SignalP"/>
    </source>
</evidence>
<dbReference type="SUPFAM" id="SSF51695">
    <property type="entry name" value="PLC-like phosphodiesterases"/>
    <property type="match status" value="1"/>
</dbReference>
<dbReference type="EMBL" id="QPEX01000024">
    <property type="protein sequence ID" value="RCS49178.1"/>
    <property type="molecule type" value="Genomic_DNA"/>
</dbReference>
<dbReference type="GO" id="GO:0006629">
    <property type="term" value="P:lipid metabolic process"/>
    <property type="evidence" value="ECO:0007669"/>
    <property type="project" value="InterPro"/>
</dbReference>
<feature type="signal peptide" evidence="1">
    <location>
        <begin position="1"/>
        <end position="24"/>
    </location>
</feature>
<feature type="domain" description="GP-PDE" evidence="2">
    <location>
        <begin position="25"/>
        <end position="272"/>
    </location>
</feature>
<dbReference type="PANTHER" id="PTHR46211">
    <property type="entry name" value="GLYCEROPHOSPHORYL DIESTER PHOSPHODIESTERASE"/>
    <property type="match status" value="1"/>
</dbReference>
<name>A0A368KQM1_9BACT</name>
<reference evidence="3 4" key="1">
    <citation type="submission" date="2018-07" db="EMBL/GenBank/DDBJ databases">
        <title>Comparative genomes isolates from brazilian mangrove.</title>
        <authorList>
            <person name="De Araujo J.E."/>
            <person name="Taketani R.G."/>
            <person name="Silva M.C.P."/>
            <person name="Lourenco M.V."/>
            <person name="Oliveira V.M."/>
            <person name="Andreote F.D."/>
        </authorList>
    </citation>
    <scope>NUCLEOTIDE SEQUENCE [LARGE SCALE GENOMIC DNA]</scope>
    <source>
        <strain evidence="3 4">HEX PRIS-MGV</strain>
    </source>
</reference>
<dbReference type="AlphaFoldDB" id="A0A368KQM1"/>